<dbReference type="Proteomes" id="UP001154282">
    <property type="component" value="Unassembled WGS sequence"/>
</dbReference>
<reference evidence="2" key="1">
    <citation type="submission" date="2022-08" db="EMBL/GenBank/DDBJ databases">
        <authorList>
            <person name="Gutierrez-Valencia J."/>
        </authorList>
    </citation>
    <scope>NUCLEOTIDE SEQUENCE</scope>
</reference>
<feature type="non-terminal residue" evidence="2">
    <location>
        <position position="1"/>
    </location>
</feature>
<feature type="non-terminal residue" evidence="2">
    <location>
        <position position="186"/>
    </location>
</feature>
<dbReference type="GO" id="GO:0005783">
    <property type="term" value="C:endoplasmic reticulum"/>
    <property type="evidence" value="ECO:0007669"/>
    <property type="project" value="TreeGrafter"/>
</dbReference>
<comment type="caution">
    <text evidence="2">The sequence shown here is derived from an EMBL/GenBank/DDBJ whole genome shotgun (WGS) entry which is preliminary data.</text>
</comment>
<evidence type="ECO:0000259" key="1">
    <source>
        <dbReference type="Pfam" id="PF00501"/>
    </source>
</evidence>
<dbReference type="Pfam" id="PF00501">
    <property type="entry name" value="AMP-binding"/>
    <property type="match status" value="1"/>
</dbReference>
<keyword evidence="3" id="KW-1185">Reference proteome</keyword>
<dbReference type="Gene3D" id="3.40.50.12780">
    <property type="entry name" value="N-terminal domain of ligase-like"/>
    <property type="match status" value="1"/>
</dbReference>
<dbReference type="GO" id="GO:0004467">
    <property type="term" value="F:long-chain fatty acid-CoA ligase activity"/>
    <property type="evidence" value="ECO:0007669"/>
    <property type="project" value="TreeGrafter"/>
</dbReference>
<proteinExistence type="predicted"/>
<dbReference type="PANTHER" id="PTHR43272:SF3">
    <property type="entry name" value="LONG CHAIN ACYL-COA SYNTHETASE 4"/>
    <property type="match status" value="1"/>
</dbReference>
<protein>
    <recommendedName>
        <fullName evidence="1">AMP-dependent synthetase/ligase domain-containing protein</fullName>
    </recommendedName>
</protein>
<dbReference type="InterPro" id="IPR000873">
    <property type="entry name" value="AMP-dep_synth/lig_dom"/>
</dbReference>
<dbReference type="AlphaFoldDB" id="A0AAV0NKV5"/>
<dbReference type="EMBL" id="CAMGYJ010000008">
    <property type="protein sequence ID" value="CAI0459234.1"/>
    <property type="molecule type" value="Genomic_DNA"/>
</dbReference>
<evidence type="ECO:0000313" key="2">
    <source>
        <dbReference type="EMBL" id="CAI0459234.1"/>
    </source>
</evidence>
<accession>A0AAV0NKV5</accession>
<dbReference type="SUPFAM" id="SSF56801">
    <property type="entry name" value="Acetyl-CoA synthetase-like"/>
    <property type="match status" value="1"/>
</dbReference>
<organism evidence="2 3">
    <name type="scientific">Linum tenue</name>
    <dbReference type="NCBI Taxonomy" id="586396"/>
    <lineage>
        <taxon>Eukaryota</taxon>
        <taxon>Viridiplantae</taxon>
        <taxon>Streptophyta</taxon>
        <taxon>Embryophyta</taxon>
        <taxon>Tracheophyta</taxon>
        <taxon>Spermatophyta</taxon>
        <taxon>Magnoliopsida</taxon>
        <taxon>eudicotyledons</taxon>
        <taxon>Gunneridae</taxon>
        <taxon>Pentapetalae</taxon>
        <taxon>rosids</taxon>
        <taxon>fabids</taxon>
        <taxon>Malpighiales</taxon>
        <taxon>Linaceae</taxon>
        <taxon>Linum</taxon>
    </lineage>
</organism>
<dbReference type="GO" id="GO:0016020">
    <property type="term" value="C:membrane"/>
    <property type="evidence" value="ECO:0007669"/>
    <property type="project" value="TreeGrafter"/>
</dbReference>
<gene>
    <name evidence="2" type="ORF">LITE_LOCUS33910</name>
</gene>
<dbReference type="PANTHER" id="PTHR43272">
    <property type="entry name" value="LONG-CHAIN-FATTY-ACID--COA LIGASE"/>
    <property type="match status" value="1"/>
</dbReference>
<feature type="domain" description="AMP-dependent synthetase/ligase" evidence="1">
    <location>
        <begin position="48"/>
        <end position="150"/>
    </location>
</feature>
<sequence>TQKISAGGFLKKTLFNFAYSHKLSNLKGGSKTDEASPLSDKLVFSKVKQGLGGNVRLILSGAAPLASHVEAYLRVVTCAHVLQGYGLTESCVGSFVSLPNDMSMLGTVGPPVPNVDVRLESVPEMNYDALSSTPRGEICIRGDTLFSGYYKRDDLTEEVLIGGWFHIGDVGEWQPDGSMKIIDRKK</sequence>
<name>A0AAV0NKV5_9ROSI</name>
<dbReference type="InterPro" id="IPR042099">
    <property type="entry name" value="ANL_N_sf"/>
</dbReference>
<evidence type="ECO:0000313" key="3">
    <source>
        <dbReference type="Proteomes" id="UP001154282"/>
    </source>
</evidence>